<dbReference type="InterPro" id="IPR050491">
    <property type="entry name" value="AmpC-like"/>
</dbReference>
<dbReference type="SUPFAM" id="SSF56601">
    <property type="entry name" value="beta-lactamase/transpeptidase-like"/>
    <property type="match status" value="1"/>
</dbReference>
<dbReference type="Proteomes" id="UP001595923">
    <property type="component" value="Unassembled WGS sequence"/>
</dbReference>
<dbReference type="RefSeq" id="WP_378580368.1">
    <property type="nucleotide sequence ID" value="NZ_JBHSFQ010000053.1"/>
</dbReference>
<keyword evidence="2" id="KW-0378">Hydrolase</keyword>
<dbReference type="Gene3D" id="3.40.710.10">
    <property type="entry name" value="DD-peptidase/beta-lactamase superfamily"/>
    <property type="match status" value="1"/>
</dbReference>
<protein>
    <submittedName>
        <fullName evidence="2">Serine hydrolase domain-containing protein</fullName>
        <ecNumber evidence="2">3.-.-.-</ecNumber>
    </submittedName>
</protein>
<dbReference type="InterPro" id="IPR012338">
    <property type="entry name" value="Beta-lactam/transpept-like"/>
</dbReference>
<evidence type="ECO:0000313" key="2">
    <source>
        <dbReference type="EMBL" id="MFC4565935.1"/>
    </source>
</evidence>
<gene>
    <name evidence="2" type="ORF">ACFO4E_29120</name>
</gene>
<dbReference type="GO" id="GO:0016787">
    <property type="term" value="F:hydrolase activity"/>
    <property type="evidence" value="ECO:0007669"/>
    <property type="project" value="UniProtKB-KW"/>
</dbReference>
<evidence type="ECO:0000259" key="1">
    <source>
        <dbReference type="Pfam" id="PF00144"/>
    </source>
</evidence>
<name>A0ABV9E6Q7_9ACTN</name>
<dbReference type="PANTHER" id="PTHR46825:SF7">
    <property type="entry name" value="D-ALANYL-D-ALANINE CARBOXYPEPTIDASE"/>
    <property type="match status" value="1"/>
</dbReference>
<dbReference type="PANTHER" id="PTHR46825">
    <property type="entry name" value="D-ALANYL-D-ALANINE-CARBOXYPEPTIDASE/ENDOPEPTIDASE AMPH"/>
    <property type="match status" value="1"/>
</dbReference>
<dbReference type="Pfam" id="PF00144">
    <property type="entry name" value="Beta-lactamase"/>
    <property type="match status" value="1"/>
</dbReference>
<reference evidence="3" key="1">
    <citation type="journal article" date="2019" name="Int. J. Syst. Evol. Microbiol.">
        <title>The Global Catalogue of Microorganisms (GCM) 10K type strain sequencing project: providing services to taxonomists for standard genome sequencing and annotation.</title>
        <authorList>
            <consortium name="The Broad Institute Genomics Platform"/>
            <consortium name="The Broad Institute Genome Sequencing Center for Infectious Disease"/>
            <person name="Wu L."/>
            <person name="Ma J."/>
        </authorList>
    </citation>
    <scope>NUCLEOTIDE SEQUENCE [LARGE SCALE GENOMIC DNA]</scope>
    <source>
        <strain evidence="3">XZYJ18</strain>
    </source>
</reference>
<dbReference type="EC" id="3.-.-.-" evidence="2"/>
<sequence>MPAHDLSACPRRRGRSPFPALAAVAATVALTAATASPAAAEAREPAPASRAEIQRALDAMVAAGAPGVTARITDENGTWTATSGVADLDSGTPMPANGAFRPASVTKSLVATVVLQLEDEDALSLDDTLGELLPGTVPGGDGVTVNRLLNHTSGLPDYIEDPLFEDPEDYTRRGFTPEELVEIADRQDPSAEPGEFAYSNTNYVLLGMIVEELTGNTLGDELGDRVLRPAGMDRSYLPVRETGLPGEHASGYYRLAGRQDLTEATEIDPSFAWAAYGLVSTPEDVAGFYRALWDGDLLPAASLAKMREMVPGPNFFMSGYGLGLERMDLTCTSPEGHTGSIPGFSTFAFLTGDGDRQVTVSANAFLLDASATPMILAALDVLNLGLCGEPFTPPQAMEQAGPLAPA</sequence>
<comment type="caution">
    <text evidence="2">The sequence shown here is derived from an EMBL/GenBank/DDBJ whole genome shotgun (WGS) entry which is preliminary data.</text>
</comment>
<feature type="domain" description="Beta-lactamase-related" evidence="1">
    <location>
        <begin position="54"/>
        <end position="376"/>
    </location>
</feature>
<organism evidence="2 3">
    <name type="scientific">Nocardiopsis mangrovi</name>
    <dbReference type="NCBI Taxonomy" id="1179818"/>
    <lineage>
        <taxon>Bacteria</taxon>
        <taxon>Bacillati</taxon>
        <taxon>Actinomycetota</taxon>
        <taxon>Actinomycetes</taxon>
        <taxon>Streptosporangiales</taxon>
        <taxon>Nocardiopsidaceae</taxon>
        <taxon>Nocardiopsis</taxon>
    </lineage>
</organism>
<keyword evidence="3" id="KW-1185">Reference proteome</keyword>
<accession>A0ABV9E6Q7</accession>
<dbReference type="EMBL" id="JBHSFQ010000053">
    <property type="protein sequence ID" value="MFC4565935.1"/>
    <property type="molecule type" value="Genomic_DNA"/>
</dbReference>
<evidence type="ECO:0000313" key="3">
    <source>
        <dbReference type="Proteomes" id="UP001595923"/>
    </source>
</evidence>
<dbReference type="InterPro" id="IPR001466">
    <property type="entry name" value="Beta-lactam-related"/>
</dbReference>
<proteinExistence type="predicted"/>